<accession>A0A9N7TLM8</accession>
<reference evidence="2" key="1">
    <citation type="submission" date="2020-03" db="EMBL/GenBank/DDBJ databases">
        <authorList>
            <person name="Weist P."/>
        </authorList>
    </citation>
    <scope>NUCLEOTIDE SEQUENCE</scope>
</reference>
<keyword evidence="3" id="KW-1185">Reference proteome</keyword>
<feature type="compositionally biased region" description="Basic and acidic residues" evidence="1">
    <location>
        <begin position="116"/>
        <end position="132"/>
    </location>
</feature>
<feature type="region of interest" description="Disordered" evidence="1">
    <location>
        <begin position="109"/>
        <end position="132"/>
    </location>
</feature>
<organism evidence="2 3">
    <name type="scientific">Pleuronectes platessa</name>
    <name type="common">European plaice</name>
    <dbReference type="NCBI Taxonomy" id="8262"/>
    <lineage>
        <taxon>Eukaryota</taxon>
        <taxon>Metazoa</taxon>
        <taxon>Chordata</taxon>
        <taxon>Craniata</taxon>
        <taxon>Vertebrata</taxon>
        <taxon>Euteleostomi</taxon>
        <taxon>Actinopterygii</taxon>
        <taxon>Neopterygii</taxon>
        <taxon>Teleostei</taxon>
        <taxon>Neoteleostei</taxon>
        <taxon>Acanthomorphata</taxon>
        <taxon>Carangaria</taxon>
        <taxon>Pleuronectiformes</taxon>
        <taxon>Pleuronectoidei</taxon>
        <taxon>Pleuronectidae</taxon>
        <taxon>Pleuronectes</taxon>
    </lineage>
</organism>
<evidence type="ECO:0000313" key="3">
    <source>
        <dbReference type="Proteomes" id="UP001153269"/>
    </source>
</evidence>
<feature type="region of interest" description="Disordered" evidence="1">
    <location>
        <begin position="15"/>
        <end position="42"/>
    </location>
</feature>
<proteinExistence type="predicted"/>
<dbReference type="Proteomes" id="UP001153269">
    <property type="component" value="Unassembled WGS sequence"/>
</dbReference>
<evidence type="ECO:0000313" key="2">
    <source>
        <dbReference type="EMBL" id="CAB1415252.1"/>
    </source>
</evidence>
<protein>
    <submittedName>
        <fullName evidence="2">Uncharacterized protein</fullName>
    </submittedName>
</protein>
<sequence length="211" mass="23630">MSQFSNWKPLSSTVLAGHERTIPGGDGGRRSEPSRLRRDKAAPARITSDCTIFIIIIIIFTSTTTTVTSAAAVCRFPAVLRGDVGLTRDQPMQEDGDREEDEWVRLPGKKQHQVRQRMEETEGGERKGEDSKTRCTVHMADVQPDLWPVHPTVFRSEYLEVETTHSSILVSFVKAYYFVIWSIRTGSRPQPVPALGHLPAARPAYCTYTGD</sequence>
<evidence type="ECO:0000256" key="1">
    <source>
        <dbReference type="SAM" id="MobiDB-lite"/>
    </source>
</evidence>
<gene>
    <name evidence="2" type="ORF">PLEPLA_LOCUS2968</name>
</gene>
<comment type="caution">
    <text evidence="2">The sequence shown here is derived from an EMBL/GenBank/DDBJ whole genome shotgun (WGS) entry which is preliminary data.</text>
</comment>
<feature type="compositionally biased region" description="Basic and acidic residues" evidence="1">
    <location>
        <begin position="17"/>
        <end position="42"/>
    </location>
</feature>
<name>A0A9N7TLM8_PLEPL</name>
<dbReference type="AlphaFoldDB" id="A0A9N7TLM8"/>
<dbReference type="EMBL" id="CADEAL010000147">
    <property type="protein sequence ID" value="CAB1415252.1"/>
    <property type="molecule type" value="Genomic_DNA"/>
</dbReference>